<reference evidence="1" key="1">
    <citation type="submission" date="2014-02" db="EMBL/GenBank/DDBJ databases">
        <title>Expanding our view of genomic diversity in Candidatus Accumulibacter clades.</title>
        <authorList>
            <person name="Skennerton C.T."/>
            <person name="Barr J.J."/>
            <person name="Slater F.R."/>
            <person name="Bond P.L."/>
            <person name="Tyson G.W."/>
        </authorList>
    </citation>
    <scope>NUCLEOTIDE SEQUENCE [LARGE SCALE GENOMIC DNA]</scope>
</reference>
<gene>
    <name evidence="1" type="ORF">AW06_001917</name>
</gene>
<evidence type="ECO:0000313" key="2">
    <source>
        <dbReference type="Proteomes" id="UP000021315"/>
    </source>
</evidence>
<comment type="caution">
    <text evidence="1">The sequence shown here is derived from an EMBL/GenBank/DDBJ whole genome shotgun (WGS) entry which is preliminary data.</text>
</comment>
<name>A0A080M6V7_9PROT</name>
<protein>
    <submittedName>
        <fullName evidence="1">Uncharacterized protein</fullName>
    </submittedName>
</protein>
<accession>A0A080M6V7</accession>
<keyword evidence="2" id="KW-1185">Reference proteome</keyword>
<dbReference type="AlphaFoldDB" id="A0A080M6V7"/>
<sequence length="234" mass="26338">MGIAQAVLAEEVTIRLPAIVNERAQEAGQNSQVIKRLPAAFRMTRDPGQQRGGHHVHPVQRAGNAQTGLIGVRHLGDLKGLADGAHRRRQPDNSLLRSGEDCRFGHRQFEEIAHQLRRALHRHHGVMRQMNYSRPSRRPVLHRRRNAFGKFTTAHLAAGAGRRPDLMLRDLEAQRRQIEHLPGLDHRRFPQRALARGAGGGWPMHQDSIRVVDLLERLSGMTGLSAIRVRARLA</sequence>
<organism evidence="1 2">
    <name type="scientific">Candidatus Accumulibacter cognatus</name>
    <dbReference type="NCBI Taxonomy" id="2954383"/>
    <lineage>
        <taxon>Bacteria</taxon>
        <taxon>Pseudomonadati</taxon>
        <taxon>Pseudomonadota</taxon>
        <taxon>Betaproteobacteria</taxon>
        <taxon>Candidatus Accumulibacter</taxon>
    </lineage>
</organism>
<dbReference type="Proteomes" id="UP000021315">
    <property type="component" value="Unassembled WGS sequence"/>
</dbReference>
<proteinExistence type="predicted"/>
<evidence type="ECO:0000313" key="1">
    <source>
        <dbReference type="EMBL" id="KFB77007.1"/>
    </source>
</evidence>
<dbReference type="EMBL" id="JDST02000039">
    <property type="protein sequence ID" value="KFB77007.1"/>
    <property type="molecule type" value="Genomic_DNA"/>
</dbReference>